<dbReference type="RefSeq" id="WP_005988480.1">
    <property type="nucleotide sequence ID" value="NZ_AOSV01000030.1"/>
</dbReference>
<accession>M5PQ53</accession>
<protein>
    <submittedName>
        <fullName evidence="2">Uncharacterized protein</fullName>
    </submittedName>
</protein>
<keyword evidence="1" id="KW-0472">Membrane</keyword>
<sequence>MEGIDDIGRMEAVRQAGQAARWAGARLVFGGSVAVSMLTVVGGIPLLPYFSWWFFGSPRFWEQGRLPLLVRLWLYSYPLAINVARRKVGVGSPLFKEPRAAPDPALVEVSPDFVGTSACGDCTRCCEQIKCPLHDKATGYCLSYGSPHWRYLNCGRYPESQGDIDFYGCPKWRVRQTG</sequence>
<dbReference type="Proteomes" id="UP000011922">
    <property type="component" value="Unassembled WGS sequence"/>
</dbReference>
<organism evidence="2 3">
    <name type="scientific">Desulfocurvibacter africanus PCS</name>
    <dbReference type="NCBI Taxonomy" id="1262666"/>
    <lineage>
        <taxon>Bacteria</taxon>
        <taxon>Pseudomonadati</taxon>
        <taxon>Thermodesulfobacteriota</taxon>
        <taxon>Desulfovibrionia</taxon>
        <taxon>Desulfovibrionales</taxon>
        <taxon>Desulfovibrionaceae</taxon>
        <taxon>Desulfocurvibacter</taxon>
    </lineage>
</organism>
<dbReference type="AlphaFoldDB" id="M5PQ53"/>
<comment type="caution">
    <text evidence="2">The sequence shown here is derived from an EMBL/GenBank/DDBJ whole genome shotgun (WGS) entry which is preliminary data.</text>
</comment>
<dbReference type="PATRIC" id="fig|1262666.3.peg.2990"/>
<keyword evidence="1" id="KW-1133">Transmembrane helix</keyword>
<gene>
    <name evidence="2" type="ORF">PCS_02952</name>
</gene>
<dbReference type="OrthoDB" id="8904415at2"/>
<proteinExistence type="predicted"/>
<name>M5PQ53_DESAF</name>
<evidence type="ECO:0000256" key="1">
    <source>
        <dbReference type="SAM" id="Phobius"/>
    </source>
</evidence>
<reference evidence="2 3" key="1">
    <citation type="journal article" date="2013" name="Genome Announc.">
        <title>Draft Genome Sequence for Desulfovibrio africanus Strain PCS.</title>
        <authorList>
            <person name="Brown S.D."/>
            <person name="Utturkar S.M."/>
            <person name="Arkin A.P."/>
            <person name="Deutschbauer A.M."/>
            <person name="Elias D.A."/>
            <person name="Hazen T.C."/>
            <person name="Chakraborty R."/>
        </authorList>
    </citation>
    <scope>NUCLEOTIDE SEQUENCE [LARGE SCALE GENOMIC DNA]</scope>
    <source>
        <strain evidence="2 3">PCS</strain>
    </source>
</reference>
<dbReference type="EMBL" id="AOSV01000030">
    <property type="protein sequence ID" value="EMG36447.1"/>
    <property type="molecule type" value="Genomic_DNA"/>
</dbReference>
<evidence type="ECO:0000313" key="2">
    <source>
        <dbReference type="EMBL" id="EMG36447.1"/>
    </source>
</evidence>
<feature type="transmembrane region" description="Helical" evidence="1">
    <location>
        <begin position="27"/>
        <end position="54"/>
    </location>
</feature>
<keyword evidence="1" id="KW-0812">Transmembrane</keyword>
<evidence type="ECO:0000313" key="3">
    <source>
        <dbReference type="Proteomes" id="UP000011922"/>
    </source>
</evidence>